<dbReference type="PANTHER" id="PTHR45527:SF1">
    <property type="entry name" value="FATTY ACID SYNTHASE"/>
    <property type="match status" value="1"/>
</dbReference>
<keyword evidence="3" id="KW-1185">Reference proteome</keyword>
<dbReference type="GO" id="GO:0005737">
    <property type="term" value="C:cytoplasm"/>
    <property type="evidence" value="ECO:0007669"/>
    <property type="project" value="TreeGrafter"/>
</dbReference>
<dbReference type="KEGG" id="ssyi:EKG83_28775"/>
<sequence>MARPARLLPNSKSPLHHARRLRVLQASHTPRADSARRTTVPERIAAWAARRPAAVAVVDEHTSVTYGDFQQRVDALADRLRRLGVRRDERVAVYLERSADCVLAAAAVLASGAAYLMLDVRQPAAWTRLLLDRGAARVVITRPDLWATTAVEGLSTVDVTTARRPLPIGAPPRPAEPVPDDAAAYLNYTSGSSGAPKGVLVEHAGLANLVDWYLQRHRVGPDDHLTQLARPSFDAFALEVWPCLAAGAALHVVPPALTAAPAELRDWLCRSGITVAFVPTPLAEQLLELPWPDRGRLRDVLVGGDRLTAYPGAALPFRLHNNYGPTECTVVATCCEVPPGGPPGEPPPIGTPIPGVSAYVLDERRRPVADGEPGELHLGGVGVARGYLGDPERNGFWADPFSAEPAARAYATGDLVRRAPDGQLHFLGRVDDQVQVRGIRVDPGEVEPVLRSHPTVDRAVVVGRDRQLVAYVTAGDGPVDPAALRRFLQARLPDYLVPAVVVPLDELPTTGHGKVDRRALAGLPLRRPEAEPPPEPADDLERVLTEAWLEVLDATEVHPHDNFFEIGGDSLRVSRLVGRSRQRGLVLRPDDVYAHPVLRDLAAALREQRSTAVPR</sequence>
<dbReference type="InterPro" id="IPR042099">
    <property type="entry name" value="ANL_N_sf"/>
</dbReference>
<dbReference type="SUPFAM" id="SSF56801">
    <property type="entry name" value="Acetyl-CoA synthetase-like"/>
    <property type="match status" value="1"/>
</dbReference>
<gene>
    <name evidence="2" type="ORF">EKG83_28775</name>
</gene>
<name>A0A5Q0H4B7_SACSY</name>
<accession>A0A5Q0H4B7</accession>
<dbReference type="Gene3D" id="3.40.50.12780">
    <property type="entry name" value="N-terminal domain of ligase-like"/>
    <property type="match status" value="1"/>
</dbReference>
<dbReference type="InterPro" id="IPR000873">
    <property type="entry name" value="AMP-dep_synth/lig_dom"/>
</dbReference>
<dbReference type="EMBL" id="CP034550">
    <property type="protein sequence ID" value="QFZ20853.1"/>
    <property type="molecule type" value="Genomic_DNA"/>
</dbReference>
<proteinExistence type="predicted"/>
<reference evidence="3" key="1">
    <citation type="journal article" date="2021" name="Curr. Microbiol.">
        <title>Complete genome of nocamycin-producing strain Saccharothrix syringae NRRL B-16468 reveals the biosynthetic potential for secondary metabolites.</title>
        <authorList>
            <person name="Mo X."/>
            <person name="Yang S."/>
        </authorList>
    </citation>
    <scope>NUCLEOTIDE SEQUENCE [LARGE SCALE GENOMIC DNA]</scope>
    <source>
        <strain evidence="3">ATCC 51364 / DSM 43886 / JCM 6844 / KCTC 9398 / NBRC 14523 / NRRL B-16468 / INA 2240</strain>
    </source>
</reference>
<dbReference type="InterPro" id="IPR045851">
    <property type="entry name" value="AMP-bd_C_sf"/>
</dbReference>
<dbReference type="PROSITE" id="PS00455">
    <property type="entry name" value="AMP_BINDING"/>
    <property type="match status" value="1"/>
</dbReference>
<feature type="domain" description="Carrier" evidence="1">
    <location>
        <begin position="535"/>
        <end position="609"/>
    </location>
</feature>
<dbReference type="GO" id="GO:0031177">
    <property type="term" value="F:phosphopantetheine binding"/>
    <property type="evidence" value="ECO:0007669"/>
    <property type="project" value="TreeGrafter"/>
</dbReference>
<dbReference type="AlphaFoldDB" id="A0A5Q0H4B7"/>
<evidence type="ECO:0000259" key="1">
    <source>
        <dbReference type="PROSITE" id="PS50075"/>
    </source>
</evidence>
<dbReference type="PROSITE" id="PS50075">
    <property type="entry name" value="CARRIER"/>
    <property type="match status" value="1"/>
</dbReference>
<evidence type="ECO:0000313" key="3">
    <source>
        <dbReference type="Proteomes" id="UP000325787"/>
    </source>
</evidence>
<dbReference type="Pfam" id="PF00550">
    <property type="entry name" value="PP-binding"/>
    <property type="match status" value="1"/>
</dbReference>
<dbReference type="Gene3D" id="1.10.1200.10">
    <property type="entry name" value="ACP-like"/>
    <property type="match status" value="1"/>
</dbReference>
<dbReference type="InterPro" id="IPR025110">
    <property type="entry name" value="AMP-bd_C"/>
</dbReference>
<dbReference type="CDD" id="cd05930">
    <property type="entry name" value="A_NRPS"/>
    <property type="match status" value="1"/>
</dbReference>
<dbReference type="InterPro" id="IPR009081">
    <property type="entry name" value="PP-bd_ACP"/>
</dbReference>
<dbReference type="GO" id="GO:0043041">
    <property type="term" value="P:amino acid activation for nonribosomal peptide biosynthetic process"/>
    <property type="evidence" value="ECO:0007669"/>
    <property type="project" value="TreeGrafter"/>
</dbReference>
<dbReference type="PANTHER" id="PTHR45527">
    <property type="entry name" value="NONRIBOSOMAL PEPTIDE SYNTHETASE"/>
    <property type="match status" value="1"/>
</dbReference>
<dbReference type="OrthoDB" id="2472181at2"/>
<dbReference type="Pfam" id="PF00501">
    <property type="entry name" value="AMP-binding"/>
    <property type="match status" value="1"/>
</dbReference>
<dbReference type="InterPro" id="IPR036736">
    <property type="entry name" value="ACP-like_sf"/>
</dbReference>
<dbReference type="NCBIfam" id="TIGR01733">
    <property type="entry name" value="AA-adenyl-dom"/>
    <property type="match status" value="1"/>
</dbReference>
<dbReference type="Proteomes" id="UP000325787">
    <property type="component" value="Chromosome"/>
</dbReference>
<evidence type="ECO:0000313" key="2">
    <source>
        <dbReference type="EMBL" id="QFZ20853.1"/>
    </source>
</evidence>
<dbReference type="InterPro" id="IPR010071">
    <property type="entry name" value="AA_adenyl_dom"/>
</dbReference>
<organism evidence="2 3">
    <name type="scientific">Saccharothrix syringae</name>
    <name type="common">Nocardiopsis syringae</name>
    <dbReference type="NCBI Taxonomy" id="103733"/>
    <lineage>
        <taxon>Bacteria</taxon>
        <taxon>Bacillati</taxon>
        <taxon>Actinomycetota</taxon>
        <taxon>Actinomycetes</taxon>
        <taxon>Pseudonocardiales</taxon>
        <taxon>Pseudonocardiaceae</taxon>
        <taxon>Saccharothrix</taxon>
    </lineage>
</organism>
<dbReference type="Pfam" id="PF13193">
    <property type="entry name" value="AMP-binding_C"/>
    <property type="match status" value="1"/>
</dbReference>
<dbReference type="Gene3D" id="3.30.300.30">
    <property type="match status" value="1"/>
</dbReference>
<dbReference type="SUPFAM" id="SSF47336">
    <property type="entry name" value="ACP-like"/>
    <property type="match status" value="1"/>
</dbReference>
<protein>
    <submittedName>
        <fullName evidence="2">Amino acid adenylation domain-containing protein</fullName>
    </submittedName>
</protein>
<dbReference type="InterPro" id="IPR020845">
    <property type="entry name" value="AMP-binding_CS"/>
</dbReference>
<dbReference type="GO" id="GO:0044550">
    <property type="term" value="P:secondary metabolite biosynthetic process"/>
    <property type="evidence" value="ECO:0007669"/>
    <property type="project" value="TreeGrafter"/>
</dbReference>